<proteinExistence type="predicted"/>
<gene>
    <name evidence="2" type="ORF">PVAP13_5KG412307</name>
</gene>
<dbReference type="Proteomes" id="UP000823388">
    <property type="component" value="Chromosome 5K"/>
</dbReference>
<sequence>MGAPPDFHWDFARRGLEDGSVGLKQRGRRRWGRVETRPSLSLSSSSLSSRVHQRFLDPIEGWRKASAGLKRRRKDEGISSETRPRRAILESDEGSVSPNGEEIKAAGWIR</sequence>
<feature type="compositionally biased region" description="Basic and acidic residues" evidence="1">
    <location>
        <begin position="74"/>
        <end position="89"/>
    </location>
</feature>
<dbReference type="AlphaFoldDB" id="A0A8T0SHU6"/>
<evidence type="ECO:0000256" key="1">
    <source>
        <dbReference type="SAM" id="MobiDB-lite"/>
    </source>
</evidence>
<reference evidence="2" key="1">
    <citation type="submission" date="2020-05" db="EMBL/GenBank/DDBJ databases">
        <title>WGS assembly of Panicum virgatum.</title>
        <authorList>
            <person name="Lovell J.T."/>
            <person name="Jenkins J."/>
            <person name="Shu S."/>
            <person name="Juenger T.E."/>
            <person name="Schmutz J."/>
        </authorList>
    </citation>
    <scope>NUCLEOTIDE SEQUENCE</scope>
    <source>
        <strain evidence="2">AP13</strain>
    </source>
</reference>
<dbReference type="EMBL" id="CM029045">
    <property type="protein sequence ID" value="KAG2598992.1"/>
    <property type="molecule type" value="Genomic_DNA"/>
</dbReference>
<evidence type="ECO:0000313" key="3">
    <source>
        <dbReference type="Proteomes" id="UP000823388"/>
    </source>
</evidence>
<organism evidence="2 3">
    <name type="scientific">Panicum virgatum</name>
    <name type="common">Blackwell switchgrass</name>
    <dbReference type="NCBI Taxonomy" id="38727"/>
    <lineage>
        <taxon>Eukaryota</taxon>
        <taxon>Viridiplantae</taxon>
        <taxon>Streptophyta</taxon>
        <taxon>Embryophyta</taxon>
        <taxon>Tracheophyta</taxon>
        <taxon>Spermatophyta</taxon>
        <taxon>Magnoliopsida</taxon>
        <taxon>Liliopsida</taxon>
        <taxon>Poales</taxon>
        <taxon>Poaceae</taxon>
        <taxon>PACMAD clade</taxon>
        <taxon>Panicoideae</taxon>
        <taxon>Panicodae</taxon>
        <taxon>Paniceae</taxon>
        <taxon>Panicinae</taxon>
        <taxon>Panicum</taxon>
        <taxon>Panicum sect. Hiantes</taxon>
    </lineage>
</organism>
<comment type="caution">
    <text evidence="2">The sequence shown here is derived from an EMBL/GenBank/DDBJ whole genome shotgun (WGS) entry which is preliminary data.</text>
</comment>
<accession>A0A8T0SHU6</accession>
<name>A0A8T0SHU6_PANVG</name>
<protein>
    <submittedName>
        <fullName evidence="2">Uncharacterized protein</fullName>
    </submittedName>
</protein>
<keyword evidence="3" id="KW-1185">Reference proteome</keyword>
<evidence type="ECO:0000313" key="2">
    <source>
        <dbReference type="EMBL" id="KAG2598992.1"/>
    </source>
</evidence>
<feature type="region of interest" description="Disordered" evidence="1">
    <location>
        <begin position="66"/>
        <end position="110"/>
    </location>
</feature>